<evidence type="ECO:0000256" key="2">
    <source>
        <dbReference type="SAM" id="SignalP"/>
    </source>
</evidence>
<reference evidence="3" key="1">
    <citation type="submission" date="2021-01" db="EMBL/GenBank/DDBJ databases">
        <authorList>
            <person name="Kaushik A."/>
        </authorList>
    </citation>
    <scope>NUCLEOTIDE SEQUENCE</scope>
    <source>
        <strain evidence="3">Type strain: AG8-Rh-89/</strain>
    </source>
</reference>
<feature type="transmembrane region" description="Helical" evidence="1">
    <location>
        <begin position="36"/>
        <end position="59"/>
    </location>
</feature>
<keyword evidence="1" id="KW-0472">Membrane</keyword>
<evidence type="ECO:0000256" key="1">
    <source>
        <dbReference type="SAM" id="Phobius"/>
    </source>
</evidence>
<feature type="signal peptide" evidence="2">
    <location>
        <begin position="1"/>
        <end position="20"/>
    </location>
</feature>
<dbReference type="Proteomes" id="UP000663850">
    <property type="component" value="Unassembled WGS sequence"/>
</dbReference>
<gene>
    <name evidence="3" type="ORF">RDB_LOCUS28988</name>
</gene>
<feature type="chain" id="PRO_5034408318" description="Transmembrane protein" evidence="2">
    <location>
        <begin position="21"/>
        <end position="163"/>
    </location>
</feature>
<sequence>MLLCSSLLVLLLNLAVSCYAQSTSDEPPSNPPKKANGVTIAFIVVFVGFVCLLIFYYSMNIVRKSRKRKDAAALPQYVDLTPLQGAQDQGIYKPFQPNPTIVITPPGPPLDHQYPQVGSSRLFFQSYSHMFVKFRITKPLRLMNCPSNHRQHNCEAHHDGASD</sequence>
<evidence type="ECO:0000313" key="3">
    <source>
        <dbReference type="EMBL" id="CAE6440630.1"/>
    </source>
</evidence>
<keyword evidence="1" id="KW-1133">Transmembrane helix</keyword>
<accession>A0A8H2Y6C9</accession>
<evidence type="ECO:0008006" key="5">
    <source>
        <dbReference type="Google" id="ProtNLM"/>
    </source>
</evidence>
<name>A0A8H2Y6C9_9AGAM</name>
<keyword evidence="1" id="KW-0812">Transmembrane</keyword>
<proteinExistence type="predicted"/>
<dbReference type="AlphaFoldDB" id="A0A8H2Y6C9"/>
<protein>
    <recommendedName>
        <fullName evidence="5">Transmembrane protein</fullName>
    </recommendedName>
</protein>
<dbReference type="EMBL" id="CAJMWZ010001715">
    <property type="protein sequence ID" value="CAE6440630.1"/>
    <property type="molecule type" value="Genomic_DNA"/>
</dbReference>
<evidence type="ECO:0000313" key="4">
    <source>
        <dbReference type="Proteomes" id="UP000663850"/>
    </source>
</evidence>
<organism evidence="3 4">
    <name type="scientific">Rhizoctonia solani</name>
    <dbReference type="NCBI Taxonomy" id="456999"/>
    <lineage>
        <taxon>Eukaryota</taxon>
        <taxon>Fungi</taxon>
        <taxon>Dikarya</taxon>
        <taxon>Basidiomycota</taxon>
        <taxon>Agaricomycotina</taxon>
        <taxon>Agaricomycetes</taxon>
        <taxon>Cantharellales</taxon>
        <taxon>Ceratobasidiaceae</taxon>
        <taxon>Rhizoctonia</taxon>
    </lineage>
</organism>
<keyword evidence="2" id="KW-0732">Signal</keyword>
<comment type="caution">
    <text evidence="3">The sequence shown here is derived from an EMBL/GenBank/DDBJ whole genome shotgun (WGS) entry which is preliminary data.</text>
</comment>